<organism evidence="8 9">
    <name type="scientific">Turicimonas muris</name>
    <dbReference type="NCBI Taxonomy" id="1796652"/>
    <lineage>
        <taxon>Bacteria</taxon>
        <taxon>Pseudomonadati</taxon>
        <taxon>Pseudomonadota</taxon>
        <taxon>Betaproteobacteria</taxon>
        <taxon>Burkholderiales</taxon>
        <taxon>Sutterellaceae</taxon>
        <taxon>Turicimonas</taxon>
    </lineage>
</organism>
<gene>
    <name evidence="8" type="ORF">ADH67_02120</name>
</gene>
<dbReference type="SUPFAM" id="SSF57783">
    <property type="entry name" value="Zinc beta-ribbon"/>
    <property type="match status" value="1"/>
</dbReference>
<keyword evidence="9" id="KW-1185">Reference proteome</keyword>
<protein>
    <recommendedName>
        <fullName evidence="7">DNA primase/helicase Gp4 N-terminal Bacteriophage T7-like domain-containing protein</fullName>
    </recommendedName>
</protein>
<evidence type="ECO:0000313" key="9">
    <source>
        <dbReference type="Proteomes" id="UP000214610"/>
    </source>
</evidence>
<evidence type="ECO:0000256" key="3">
    <source>
        <dbReference type="ARBA" id="ARBA00022679"/>
    </source>
</evidence>
<sequence length="327" mass="36629">MQNSIQPSAEFQQLVKAQLKGNWKSVLEQHLGAEVLAKPNQPCPFCGGSDRFSFTDKFGNGDCYCRHCGHRDGIKVIMDLTHKNFSEVIVSLGAQLGIPAEVPSEPKPKKAKSRKTFTSKDLWNLGSQIEKDTSPDRYLSSRGLNGRNFQSLRFFDHLRYAEKSKDGSSWEEKYYEGILCRIDSSEEECFNILRIYLDNGQKAKVKAPKKVFGKEISGGFIKLGEINPDDGRLGLAEGVETAMSACILHEMPVWSVISAFNFKNFVPPKKVKELFIFADNDSNFVGQKEAFTAASVLAQKYKSLKISVVIPPEVDSDWNDVLLSSKR</sequence>
<dbReference type="GO" id="GO:0000428">
    <property type="term" value="C:DNA-directed RNA polymerase complex"/>
    <property type="evidence" value="ECO:0007669"/>
    <property type="project" value="UniProtKB-KW"/>
</dbReference>
<keyword evidence="4" id="KW-0548">Nucleotidyltransferase</keyword>
<evidence type="ECO:0000256" key="6">
    <source>
        <dbReference type="ARBA" id="ARBA00023163"/>
    </source>
</evidence>
<dbReference type="GO" id="GO:0016779">
    <property type="term" value="F:nucleotidyltransferase activity"/>
    <property type="evidence" value="ECO:0007669"/>
    <property type="project" value="UniProtKB-KW"/>
</dbReference>
<proteinExistence type="predicted"/>
<comment type="caution">
    <text evidence="8">The sequence shown here is derived from an EMBL/GenBank/DDBJ whole genome shotgun (WGS) entry which is preliminary data.</text>
</comment>
<dbReference type="GO" id="GO:0004386">
    <property type="term" value="F:helicase activity"/>
    <property type="evidence" value="ECO:0007669"/>
    <property type="project" value="InterPro"/>
</dbReference>
<dbReference type="GO" id="GO:0003677">
    <property type="term" value="F:DNA binding"/>
    <property type="evidence" value="ECO:0007669"/>
    <property type="project" value="InterPro"/>
</dbReference>
<dbReference type="InterPro" id="IPR055570">
    <property type="entry name" value="DUF7146"/>
</dbReference>
<dbReference type="InterPro" id="IPR006171">
    <property type="entry name" value="TOPRIM_dom"/>
</dbReference>
<dbReference type="GO" id="GO:0008270">
    <property type="term" value="F:zinc ion binding"/>
    <property type="evidence" value="ECO:0007669"/>
    <property type="project" value="InterPro"/>
</dbReference>
<evidence type="ECO:0000256" key="4">
    <source>
        <dbReference type="ARBA" id="ARBA00022695"/>
    </source>
</evidence>
<dbReference type="Gene3D" id="3.90.580.10">
    <property type="entry name" value="Zinc finger, CHC2-type domain"/>
    <property type="match status" value="1"/>
</dbReference>
<keyword evidence="3" id="KW-0808">Transferase</keyword>
<keyword evidence="2" id="KW-0639">Primosome</keyword>
<evidence type="ECO:0000259" key="7">
    <source>
        <dbReference type="SMART" id="SM00778"/>
    </source>
</evidence>
<dbReference type="EMBL" id="NHMP01000001">
    <property type="protein sequence ID" value="OXE51111.1"/>
    <property type="molecule type" value="Genomic_DNA"/>
</dbReference>
<dbReference type="GO" id="GO:0006269">
    <property type="term" value="P:DNA replication, synthesis of primer"/>
    <property type="evidence" value="ECO:0007669"/>
    <property type="project" value="UniProtKB-KW"/>
</dbReference>
<dbReference type="RefSeq" id="WP_066591193.1">
    <property type="nucleotide sequence ID" value="NZ_CAJTBZ010000018.1"/>
</dbReference>
<accession>A0A227KRI5</accession>
<dbReference type="Proteomes" id="UP000214610">
    <property type="component" value="Unassembled WGS sequence"/>
</dbReference>
<name>A0A227KRI5_9BURK</name>
<feature type="domain" description="DNA primase/helicase Gp4 N-terminal Bacteriophage T7-like" evidence="7">
    <location>
        <begin position="38"/>
        <end position="74"/>
    </location>
</feature>
<reference evidence="9" key="1">
    <citation type="submission" date="2017-05" db="EMBL/GenBank/DDBJ databases">
        <title>Improved OligoMM genomes.</title>
        <authorList>
            <person name="Garzetti D."/>
        </authorList>
    </citation>
    <scope>NUCLEOTIDE SEQUENCE [LARGE SCALE GENOMIC DNA]</scope>
    <source>
        <strain evidence="9">YL45</strain>
    </source>
</reference>
<evidence type="ECO:0000256" key="5">
    <source>
        <dbReference type="ARBA" id="ARBA00022705"/>
    </source>
</evidence>
<evidence type="ECO:0000313" key="8">
    <source>
        <dbReference type="EMBL" id="OXE51111.1"/>
    </source>
</evidence>
<evidence type="ECO:0000256" key="1">
    <source>
        <dbReference type="ARBA" id="ARBA00022478"/>
    </source>
</evidence>
<keyword evidence="1" id="KW-0240">DNA-directed RNA polymerase</keyword>
<dbReference type="InterPro" id="IPR036977">
    <property type="entry name" value="DNA_primase_Znf_CHC2"/>
</dbReference>
<dbReference type="SMART" id="SM00778">
    <property type="entry name" value="Prim_Zn_Ribbon"/>
    <property type="match status" value="1"/>
</dbReference>
<dbReference type="Pfam" id="PF23639">
    <property type="entry name" value="DUF7146"/>
    <property type="match status" value="1"/>
</dbReference>
<keyword evidence="5" id="KW-0235">DNA replication</keyword>
<dbReference type="Pfam" id="PF08273">
    <property type="entry name" value="Zn_Ribbon_Prim"/>
    <property type="match status" value="1"/>
</dbReference>
<dbReference type="InterPro" id="IPR013237">
    <property type="entry name" value="Phage_T7_Gp4_N"/>
</dbReference>
<dbReference type="GO" id="GO:1990077">
    <property type="term" value="C:primosome complex"/>
    <property type="evidence" value="ECO:0007669"/>
    <property type="project" value="UniProtKB-KW"/>
</dbReference>
<dbReference type="Pfam" id="PF13362">
    <property type="entry name" value="Toprim_3"/>
    <property type="match status" value="1"/>
</dbReference>
<evidence type="ECO:0000256" key="2">
    <source>
        <dbReference type="ARBA" id="ARBA00022515"/>
    </source>
</evidence>
<dbReference type="AlphaFoldDB" id="A0A227KRI5"/>
<keyword evidence="6" id="KW-0804">Transcription</keyword>
<dbReference type="GeneID" id="78363319"/>